<keyword evidence="1" id="KW-0732">Signal</keyword>
<dbReference type="InterPro" id="IPR036116">
    <property type="entry name" value="FN3_sf"/>
</dbReference>
<evidence type="ECO:0000259" key="3">
    <source>
        <dbReference type="PROSITE" id="PS50853"/>
    </source>
</evidence>
<dbReference type="EMBL" id="JAVRJZ010000019">
    <property type="protein sequence ID" value="KAK2707511.1"/>
    <property type="molecule type" value="Genomic_DNA"/>
</dbReference>
<dbReference type="SUPFAM" id="SSF49265">
    <property type="entry name" value="Fibronectin type III"/>
    <property type="match status" value="1"/>
</dbReference>
<dbReference type="InterPro" id="IPR025615">
    <property type="entry name" value="TILa_dom"/>
</dbReference>
<evidence type="ECO:0000256" key="1">
    <source>
        <dbReference type="ARBA" id="ARBA00022729"/>
    </source>
</evidence>
<evidence type="ECO:0008006" key="6">
    <source>
        <dbReference type="Google" id="ProtNLM"/>
    </source>
</evidence>
<dbReference type="InterPro" id="IPR013783">
    <property type="entry name" value="Ig-like_fold"/>
</dbReference>
<dbReference type="PANTHER" id="PTHR11348:SF34">
    <property type="entry name" value="EPIDERMAL CELL SURFACE RECEPTOR-RELATED"/>
    <property type="match status" value="1"/>
</dbReference>
<evidence type="ECO:0000313" key="4">
    <source>
        <dbReference type="EMBL" id="KAK2707511.1"/>
    </source>
</evidence>
<feature type="non-terminal residue" evidence="4">
    <location>
        <position position="1075"/>
    </location>
</feature>
<evidence type="ECO:0000313" key="5">
    <source>
        <dbReference type="Proteomes" id="UP001187531"/>
    </source>
</evidence>
<gene>
    <name evidence="4" type="ORF">QYM36_015275</name>
</gene>
<name>A0AA88HHD8_ARTSF</name>
<dbReference type="GO" id="GO:0005615">
    <property type="term" value="C:extracellular space"/>
    <property type="evidence" value="ECO:0007669"/>
    <property type="project" value="TreeGrafter"/>
</dbReference>
<dbReference type="AlphaFoldDB" id="A0AA88HHD8"/>
<dbReference type="PROSITE" id="PS50853">
    <property type="entry name" value="FN3"/>
    <property type="match status" value="1"/>
</dbReference>
<accession>A0AA88HHD8</accession>
<protein>
    <recommendedName>
        <fullName evidence="6">Epidermal cell surface receptor</fullName>
    </recommendedName>
</protein>
<dbReference type="GO" id="GO:0045597">
    <property type="term" value="P:positive regulation of cell differentiation"/>
    <property type="evidence" value="ECO:0007669"/>
    <property type="project" value="TreeGrafter"/>
</dbReference>
<dbReference type="InterPro" id="IPR050941">
    <property type="entry name" value="CCN"/>
</dbReference>
<dbReference type="GO" id="GO:0007155">
    <property type="term" value="P:cell adhesion"/>
    <property type="evidence" value="ECO:0007669"/>
    <property type="project" value="TreeGrafter"/>
</dbReference>
<dbReference type="Proteomes" id="UP001187531">
    <property type="component" value="Unassembled WGS sequence"/>
</dbReference>
<dbReference type="SMART" id="SM00214">
    <property type="entry name" value="VWC"/>
    <property type="match status" value="6"/>
</dbReference>
<evidence type="ECO:0000259" key="2">
    <source>
        <dbReference type="PROSITE" id="PS50184"/>
    </source>
</evidence>
<dbReference type="InterPro" id="IPR001007">
    <property type="entry name" value="VWF_dom"/>
</dbReference>
<feature type="domain" description="VWFC" evidence="2">
    <location>
        <begin position="858"/>
        <end position="931"/>
    </location>
</feature>
<feature type="non-terminal residue" evidence="4">
    <location>
        <position position="1"/>
    </location>
</feature>
<feature type="domain" description="Fibronectin type-III" evidence="3">
    <location>
        <begin position="236"/>
        <end position="326"/>
    </location>
</feature>
<dbReference type="PROSITE" id="PS50184">
    <property type="entry name" value="VWFC_2"/>
    <property type="match status" value="2"/>
</dbReference>
<dbReference type="Pfam" id="PF12714">
    <property type="entry name" value="TILa"/>
    <property type="match status" value="1"/>
</dbReference>
<dbReference type="InterPro" id="IPR003961">
    <property type="entry name" value="FN3_dom"/>
</dbReference>
<reference evidence="4" key="1">
    <citation type="submission" date="2023-07" db="EMBL/GenBank/DDBJ databases">
        <title>Chromosome-level genome assembly of Artemia franciscana.</title>
        <authorList>
            <person name="Jo E."/>
        </authorList>
    </citation>
    <scope>NUCLEOTIDE SEQUENCE</scope>
    <source>
        <tissue evidence="4">Whole body</tissue>
    </source>
</reference>
<organism evidence="4 5">
    <name type="scientific">Artemia franciscana</name>
    <name type="common">Brine shrimp</name>
    <name type="synonym">Artemia sanfranciscana</name>
    <dbReference type="NCBI Taxonomy" id="6661"/>
    <lineage>
        <taxon>Eukaryota</taxon>
        <taxon>Metazoa</taxon>
        <taxon>Ecdysozoa</taxon>
        <taxon>Arthropoda</taxon>
        <taxon>Crustacea</taxon>
        <taxon>Branchiopoda</taxon>
        <taxon>Anostraca</taxon>
        <taxon>Artemiidae</taxon>
        <taxon>Artemia</taxon>
    </lineage>
</organism>
<sequence>GLLIVSHKLGTVRYELEKCNWLSTFESWKTRKCFRMFNICKLFSSCVKYTQESCRSDRDCSSDKLCFGGACANPCKLFNPCARSLPSGICTTRDHRPVCSCAKGFENRGGVCISTAPEEIPCMHDGKLYDVGKSFLTGNCTQDCQCQPNGSFICKPFNCPSGFFRAGLNQDNLCFEKVESSAPDCCVRIVCESSPLEEEIVYYDEEPNGDFLPSDANGAIFDESTDAIKFPADQDMPIHLMATDRSMSSVTLVWDHQVPDGRSYILEFKERENKTWMMSDVLNGNTIILDNLKPSTDYDLRLGFMDTLTKKFVTLSEEITIRTEAGCYDSGISHPTNTRFSKGCESNCTCDEAGRLSCFPRCALPFYRTGTFKDDEFCEEIPAEDTCCVQVFCSDDSAEDEVVMKIDNAEGEGACTFKNETYARGENFFDGCEYTCECDQNSEILCKPRCAPLPDTIEMGCTIAPDPFDDCCSMVSCNKDQGTTTSTRSPIVSDGCTFKGVTYRKGESFFDGCEQRCQCVGFGDVECTPRCSPLGQINAEDCRVQQDPNDPCCSILSCSHNNTIAASELPFTTLAATTVGPKMSMEVNKVAVGEANTQLTSITSMPMLIEAKIKPLKISKVELVDNKRISMKFPLSSEMLDEIKSQPGFLRVARSIDLENWETENLDPTDLIQDPNNPGQVALEIPVSREEKELYLRVELGVSSSNTIAVETKATGIPREGTGCIFNEVIPIGVTHTDNCGLRCSCTENGRAVCDYSCEADQKSDCDNVQRCNDYEGKRTRKSLARVEDTPGNTKFADKEGSQFEGGRFPLIDKLLKELENSSASTSEPLEELSVDALADILEPAVDEQLKPEDAPPGFCSYKGQLHKVGAEFYDRCEKFCTCNEDGSVDCAQIECPSDFGLDLINPNCLDWETQSKSREPPNCCEEPKCLNDGSCEYKGETFRNFDEIPSSLSGCDKRCFCEFGNVTCNARCPPVTAVPPRNLPCDPRDTKLGPELNDECCISWQCGAPGEGLSSPEVTEIETPFGIQTGVPTAKAVTNLKGVALNTTSIEIEYNIPTLYLGLNGYSEILYRLL</sequence>
<keyword evidence="5" id="KW-1185">Reference proteome</keyword>
<feature type="domain" description="VWFC" evidence="2">
    <location>
        <begin position="120"/>
        <end position="192"/>
    </location>
</feature>
<comment type="caution">
    <text evidence="4">The sequence shown here is derived from an EMBL/GenBank/DDBJ whole genome shotgun (WGS) entry which is preliminary data.</text>
</comment>
<dbReference type="PANTHER" id="PTHR11348">
    <property type="entry name" value="CONNECTIVE TISSUE GROWTH FACTOR-RELATED"/>
    <property type="match status" value="1"/>
</dbReference>
<dbReference type="CDD" id="cd00063">
    <property type="entry name" value="FN3"/>
    <property type="match status" value="1"/>
</dbReference>
<dbReference type="GO" id="GO:0005178">
    <property type="term" value="F:integrin binding"/>
    <property type="evidence" value="ECO:0007669"/>
    <property type="project" value="TreeGrafter"/>
</dbReference>
<dbReference type="Gene3D" id="2.60.40.10">
    <property type="entry name" value="Immunoglobulins"/>
    <property type="match status" value="1"/>
</dbReference>
<proteinExistence type="predicted"/>